<dbReference type="Proteomes" id="UP000008311">
    <property type="component" value="Unassembled WGS sequence"/>
</dbReference>
<keyword evidence="2" id="KW-1185">Reference proteome</keyword>
<name>B9TL42_RICCO</name>
<accession>B9TL42</accession>
<protein>
    <submittedName>
        <fullName evidence="1">Uncharacterized protein</fullName>
    </submittedName>
</protein>
<dbReference type="EMBL" id="EQ986153">
    <property type="protein sequence ID" value="EEF23421.1"/>
    <property type="molecule type" value="Genomic_DNA"/>
</dbReference>
<organism evidence="1 2">
    <name type="scientific">Ricinus communis</name>
    <name type="common">Castor bean</name>
    <dbReference type="NCBI Taxonomy" id="3988"/>
    <lineage>
        <taxon>Eukaryota</taxon>
        <taxon>Viridiplantae</taxon>
        <taxon>Streptophyta</taxon>
        <taxon>Embryophyta</taxon>
        <taxon>Tracheophyta</taxon>
        <taxon>Spermatophyta</taxon>
        <taxon>Magnoliopsida</taxon>
        <taxon>eudicotyledons</taxon>
        <taxon>Gunneridae</taxon>
        <taxon>Pentapetalae</taxon>
        <taxon>rosids</taxon>
        <taxon>fabids</taxon>
        <taxon>Malpighiales</taxon>
        <taxon>Euphorbiaceae</taxon>
        <taxon>Acalyphoideae</taxon>
        <taxon>Acalypheae</taxon>
        <taxon>Ricinus</taxon>
    </lineage>
</organism>
<sequence length="102" mass="10927">MVARQVGQHSDIEMHAIDTALRQAVGRYFHGHGVRTLLAIIRKLGLQQDGIGRGVGRRLERLWETVTQGADHSRGLAATAEALGQPMAARSLAVSAGNADHP</sequence>
<evidence type="ECO:0000313" key="2">
    <source>
        <dbReference type="Proteomes" id="UP000008311"/>
    </source>
</evidence>
<dbReference type="InParanoid" id="B9TL42"/>
<evidence type="ECO:0000313" key="1">
    <source>
        <dbReference type="EMBL" id="EEF23421.1"/>
    </source>
</evidence>
<dbReference type="AlphaFoldDB" id="B9TL42"/>
<proteinExistence type="predicted"/>
<gene>
    <name evidence="1" type="ORF">RCOM_2110420</name>
</gene>
<reference evidence="2" key="1">
    <citation type="journal article" date="2010" name="Nat. Biotechnol.">
        <title>Draft genome sequence of the oilseed species Ricinus communis.</title>
        <authorList>
            <person name="Chan A.P."/>
            <person name="Crabtree J."/>
            <person name="Zhao Q."/>
            <person name="Lorenzi H."/>
            <person name="Orvis J."/>
            <person name="Puiu D."/>
            <person name="Melake-Berhan A."/>
            <person name="Jones K.M."/>
            <person name="Redman J."/>
            <person name="Chen G."/>
            <person name="Cahoon E.B."/>
            <person name="Gedil M."/>
            <person name="Stanke M."/>
            <person name="Haas B.J."/>
            <person name="Wortman J.R."/>
            <person name="Fraser-Liggett C.M."/>
            <person name="Ravel J."/>
            <person name="Rabinowicz P.D."/>
        </authorList>
    </citation>
    <scope>NUCLEOTIDE SEQUENCE [LARGE SCALE GENOMIC DNA]</scope>
    <source>
        <strain evidence="2">cv. Hale</strain>
    </source>
</reference>